<feature type="compositionally biased region" description="Polar residues" evidence="1">
    <location>
        <begin position="779"/>
        <end position="792"/>
    </location>
</feature>
<feature type="region of interest" description="Disordered" evidence="1">
    <location>
        <begin position="690"/>
        <end position="711"/>
    </location>
</feature>
<feature type="region of interest" description="Disordered" evidence="1">
    <location>
        <begin position="306"/>
        <end position="334"/>
    </location>
</feature>
<feature type="compositionally biased region" description="Polar residues" evidence="1">
    <location>
        <begin position="831"/>
        <end position="842"/>
    </location>
</feature>
<feature type="region of interest" description="Disordered" evidence="1">
    <location>
        <begin position="350"/>
        <end position="432"/>
    </location>
</feature>
<proteinExistence type="predicted"/>
<dbReference type="EMBL" id="FJOG01000035">
    <property type="protein sequence ID" value="CZR66211.1"/>
    <property type="molecule type" value="Genomic_DNA"/>
</dbReference>
<gene>
    <name evidence="2" type="ORF">PAC_16112</name>
</gene>
<feature type="compositionally biased region" description="Basic and acidic residues" evidence="1">
    <location>
        <begin position="878"/>
        <end position="894"/>
    </location>
</feature>
<feature type="region of interest" description="Disordered" evidence="1">
    <location>
        <begin position="137"/>
        <end position="180"/>
    </location>
</feature>
<feature type="compositionally biased region" description="Low complexity" evidence="1">
    <location>
        <begin position="160"/>
        <end position="170"/>
    </location>
</feature>
<dbReference type="OrthoDB" id="3524371at2759"/>
<dbReference type="STRING" id="576137.A0A1L7XMC5"/>
<feature type="region of interest" description="Disordered" evidence="1">
    <location>
        <begin position="1022"/>
        <end position="1056"/>
    </location>
</feature>
<organism evidence="2 3">
    <name type="scientific">Phialocephala subalpina</name>
    <dbReference type="NCBI Taxonomy" id="576137"/>
    <lineage>
        <taxon>Eukaryota</taxon>
        <taxon>Fungi</taxon>
        <taxon>Dikarya</taxon>
        <taxon>Ascomycota</taxon>
        <taxon>Pezizomycotina</taxon>
        <taxon>Leotiomycetes</taxon>
        <taxon>Helotiales</taxon>
        <taxon>Mollisiaceae</taxon>
        <taxon>Phialocephala</taxon>
        <taxon>Phialocephala fortinii species complex</taxon>
    </lineage>
</organism>
<evidence type="ECO:0000256" key="1">
    <source>
        <dbReference type="SAM" id="MobiDB-lite"/>
    </source>
</evidence>
<name>A0A1L7XMC5_9HELO</name>
<feature type="compositionally biased region" description="Polar residues" evidence="1">
    <location>
        <begin position="45"/>
        <end position="54"/>
    </location>
</feature>
<reference evidence="2 3" key="1">
    <citation type="submission" date="2016-03" db="EMBL/GenBank/DDBJ databases">
        <authorList>
            <person name="Ploux O."/>
        </authorList>
    </citation>
    <scope>NUCLEOTIDE SEQUENCE [LARGE SCALE GENOMIC DNA]</scope>
    <source>
        <strain evidence="2 3">UAMH 11012</strain>
    </source>
</reference>
<evidence type="ECO:0000313" key="3">
    <source>
        <dbReference type="Proteomes" id="UP000184330"/>
    </source>
</evidence>
<feature type="region of interest" description="Disordered" evidence="1">
    <location>
        <begin position="878"/>
        <end position="923"/>
    </location>
</feature>
<dbReference type="AlphaFoldDB" id="A0A1L7XMC5"/>
<feature type="compositionally biased region" description="Basic and acidic residues" evidence="1">
    <location>
        <begin position="801"/>
        <end position="814"/>
    </location>
</feature>
<protein>
    <submittedName>
        <fullName evidence="2">Uncharacterized protein</fullName>
    </submittedName>
</protein>
<feature type="region of interest" description="Disordered" evidence="1">
    <location>
        <begin position="774"/>
        <end position="854"/>
    </location>
</feature>
<dbReference type="Proteomes" id="UP000184330">
    <property type="component" value="Unassembled WGS sequence"/>
</dbReference>
<feature type="region of interest" description="Disordered" evidence="1">
    <location>
        <begin position="640"/>
        <end position="677"/>
    </location>
</feature>
<feature type="compositionally biased region" description="Basic and acidic residues" evidence="1">
    <location>
        <begin position="907"/>
        <end position="923"/>
    </location>
</feature>
<feature type="compositionally biased region" description="Polar residues" evidence="1">
    <location>
        <begin position="364"/>
        <end position="373"/>
    </location>
</feature>
<evidence type="ECO:0000313" key="2">
    <source>
        <dbReference type="EMBL" id="CZR66211.1"/>
    </source>
</evidence>
<accession>A0A1L7XMC5</accession>
<keyword evidence="3" id="KW-1185">Reference proteome</keyword>
<feature type="region of interest" description="Disordered" evidence="1">
    <location>
        <begin position="18"/>
        <end position="104"/>
    </location>
</feature>
<feature type="region of interest" description="Disordered" evidence="1">
    <location>
        <begin position="253"/>
        <end position="274"/>
    </location>
</feature>
<feature type="compositionally biased region" description="Basic and acidic residues" evidence="1">
    <location>
        <begin position="1025"/>
        <end position="1056"/>
    </location>
</feature>
<sequence>MKNNRQLSPSAGRLYYDIAAAQASRSETPRPRNGAPPGTVASRMQFLQSLQKTGNAGPLPLPPQVPTPSNRRRENSRTGFGRRLTNRFGPPAVQSGQPFEDARTDTSHSFLGLNTPRKSHVEEHGLADNRIRYSKSPGINGTIAPSTRERSQYDAVAPWGGLSRSKSSRSMGRKNDNNDMDVNRSELLAYHSHMIAEATIFPGPTHEDDPSRFRRNIKSNGEDTLKSEASFATASTIRRQSVRDLFEDYGIERPAGLASSKESSRDAGDTPRPTRPHRFCHLCSWVNSGPSVKCWRCSHRFCSVCDAQSPQPTTRKEPSLPYSERFSKSKGFENQASSLAPIEYEATDVEPVKQTPVRPRPSVIQPTKQQQVLQPRRKSSPPTKFPDFHPELAPASRPSQASHPPKPVPEAPRSAAPDATGAQARTSVKDSPFLIADSTAKKQSIIPFPFDHNQNPRSRHDHRIRHRHHQSHHPSSSSASFRCERTGCLTTHCEHRNKRHAVSQIKGKEKQYTREETENGYVADTSRVEEELHNHSHLHTCSSNPPSHMNSNVSIPQSQVSYKPRHTHQQETTHESCVPEFVECHGYPRTGHVRHGSCSGVELVGECQHCVEDCQCAACQSTHHNVRCCTHKDHKAITHQHHTPQKKATLPDLHARPLSTHRKTSTPSRPVTTLPPRPQSAIAEQLPIHSPAQDNPPKQVLSTGPSLEKVLNFPPRKRSTFIQEAKKPPTPPPWVSLPRSSLLKAPQYDPVDDIQEEMVPGPFASLKKIATPPAASAWGESSHNVRNEQNGRIWSKTYAENNRDCPRNDRRDRSTMPSRRNSAVKEKRSISSKGNTRSSSRMKVSPPGSRKASRRLSALFQLREQESVPALTQKLLQHQEELRDSGEKRDDRIEAAPSGDVTSLARNLEHKEDKFVQDTRKSTHAVRESRMTSRAVSTDSTNKWRLRLVDKRPSPPCGNDMALREHKLYDDVLERIPTDIQDRKIMSKTRLNCYKDKPQKRQVETQDRKVMSEARLKTLNTHKTTSGEDVRHERRKFESQDRKVMQEDRVNKNTREESVEEHECSWKRMVLEIQSGNTLRCNHRQAANMGIMGITIVLHFDDREDMILKAGSWSTTGEPGVLC</sequence>